<dbReference type="InterPro" id="IPR024529">
    <property type="entry name" value="ECF_trnsprt_substrate-spec"/>
</dbReference>
<accession>H1CXC5</accession>
<dbReference type="HOGENOM" id="CLU_088550_3_0_9"/>
<name>H1CXC5_9FIRM</name>
<reference evidence="2 3" key="1">
    <citation type="submission" date="2011-11" db="EMBL/GenBank/DDBJ databases">
        <title>The Genome Sequence of Dialister succinatiphilus YIT 11850.</title>
        <authorList>
            <consortium name="The Broad Institute Genome Sequencing Platform"/>
            <person name="Earl A."/>
            <person name="Ward D."/>
            <person name="Feldgarden M."/>
            <person name="Gevers D."/>
            <person name="Morotomi M."/>
            <person name="Young S.K."/>
            <person name="Zeng Q."/>
            <person name="Gargeya S."/>
            <person name="Fitzgerald M."/>
            <person name="Haas B."/>
            <person name="Abouelleil A."/>
            <person name="Alvarado L."/>
            <person name="Arachchi H.M."/>
            <person name="Berlin A."/>
            <person name="Brown A."/>
            <person name="Chapman S.B."/>
            <person name="Dunbar C."/>
            <person name="Gearin G."/>
            <person name="Goldberg J."/>
            <person name="Griggs A."/>
            <person name="Gujja S."/>
            <person name="Heiman D."/>
            <person name="Howarth C."/>
            <person name="Lui A."/>
            <person name="MacDonald P.J.P."/>
            <person name="Montmayeur A."/>
            <person name="Murphy C."/>
            <person name="Neiman D."/>
            <person name="Pearson M."/>
            <person name="Priest M."/>
            <person name="Roberts A."/>
            <person name="Saif S."/>
            <person name="Shea T."/>
            <person name="Sisk P."/>
            <person name="Stolte C."/>
            <person name="Sykes S."/>
            <person name="Wortman J."/>
            <person name="Nusbaum C."/>
            <person name="Birren B."/>
        </authorList>
    </citation>
    <scope>NUCLEOTIDE SEQUENCE [LARGE SCALE GENOMIC DNA]</scope>
    <source>
        <strain evidence="2 3">YIT 11850</strain>
    </source>
</reference>
<evidence type="ECO:0000256" key="1">
    <source>
        <dbReference type="SAM" id="Phobius"/>
    </source>
</evidence>
<dbReference type="GO" id="GO:0022857">
    <property type="term" value="F:transmembrane transporter activity"/>
    <property type="evidence" value="ECO:0007669"/>
    <property type="project" value="InterPro"/>
</dbReference>
<proteinExistence type="predicted"/>
<dbReference type="OrthoDB" id="9813540at2"/>
<dbReference type="PATRIC" id="fig|742743.3.peg.14"/>
<dbReference type="Pfam" id="PF12822">
    <property type="entry name" value="ECF_trnsprt"/>
    <property type="match status" value="1"/>
</dbReference>
<protein>
    <recommendedName>
        <fullName evidence="4">ECF transporter S component</fullName>
    </recommendedName>
</protein>
<keyword evidence="1" id="KW-1133">Transmembrane helix</keyword>
<keyword evidence="1" id="KW-0812">Transmembrane</keyword>
<organism evidence="2 3">
    <name type="scientific">Dialister succinatiphilus YIT 11850</name>
    <dbReference type="NCBI Taxonomy" id="742743"/>
    <lineage>
        <taxon>Bacteria</taxon>
        <taxon>Bacillati</taxon>
        <taxon>Bacillota</taxon>
        <taxon>Negativicutes</taxon>
        <taxon>Veillonellales</taxon>
        <taxon>Veillonellaceae</taxon>
        <taxon>Dialister</taxon>
    </lineage>
</organism>
<dbReference type="eggNOG" id="COG4684">
    <property type="taxonomic scope" value="Bacteria"/>
</dbReference>
<dbReference type="GeneID" id="98911792"/>
<dbReference type="AlphaFoldDB" id="H1CXC5"/>
<feature type="transmembrane region" description="Helical" evidence="1">
    <location>
        <begin position="173"/>
        <end position="199"/>
    </location>
</feature>
<feature type="transmembrane region" description="Helical" evidence="1">
    <location>
        <begin position="57"/>
        <end position="80"/>
    </location>
</feature>
<evidence type="ECO:0008006" key="4">
    <source>
        <dbReference type="Google" id="ProtNLM"/>
    </source>
</evidence>
<feature type="transmembrane region" description="Helical" evidence="1">
    <location>
        <begin position="132"/>
        <end position="153"/>
    </location>
</feature>
<dbReference type="STRING" id="742743.HMPREF9453_00013"/>
<dbReference type="EMBL" id="ADLT01000001">
    <property type="protein sequence ID" value="EHO63956.1"/>
    <property type="molecule type" value="Genomic_DNA"/>
</dbReference>
<dbReference type="Gene3D" id="1.10.1760.20">
    <property type="match status" value="1"/>
</dbReference>
<gene>
    <name evidence="2" type="ORF">HMPREF9453_00013</name>
</gene>
<keyword evidence="3" id="KW-1185">Reference proteome</keyword>
<evidence type="ECO:0000313" key="2">
    <source>
        <dbReference type="EMBL" id="EHO63956.1"/>
    </source>
</evidence>
<dbReference type="Proteomes" id="UP000003277">
    <property type="component" value="Unassembled WGS sequence"/>
</dbReference>
<evidence type="ECO:0000313" key="3">
    <source>
        <dbReference type="Proteomes" id="UP000003277"/>
    </source>
</evidence>
<keyword evidence="1" id="KW-0472">Membrane</keyword>
<comment type="caution">
    <text evidence="2">The sequence shown here is derived from an EMBL/GenBank/DDBJ whole genome shotgun (WGS) entry which is preliminary data.</text>
</comment>
<dbReference type="RefSeq" id="WP_008858520.1">
    <property type="nucleotide sequence ID" value="NZ_JH591187.1"/>
</dbReference>
<feature type="transmembrane region" description="Helical" evidence="1">
    <location>
        <begin position="100"/>
        <end position="120"/>
    </location>
</feature>
<sequence length="207" mass="22024">MEKVNHAPQENHVFLSIRQLTVSGLLAGITIFLGLTGYGFIPLIVMNATILHIPTIIGALVAGPKVGALVGFLFGLFSFIQTLRAPSLLLQFALQYNPFYDAFICIVPRVCIGLFAWFLYKHMPGREGIRVGIAAVGGSLCNTVLFLGSFFLLVGAPYAASKGISVEAVGATIMGIVGMNGVPEAIVSGVIIVPVVTMLKKSGWKMK</sequence>
<feature type="transmembrane region" description="Helical" evidence="1">
    <location>
        <begin position="20"/>
        <end position="45"/>
    </location>
</feature>